<dbReference type="InterPro" id="IPR012893">
    <property type="entry name" value="HipA-like_C"/>
</dbReference>
<dbReference type="PANTHER" id="PTHR37419">
    <property type="entry name" value="SERINE/THREONINE-PROTEIN KINASE TOXIN HIPA"/>
    <property type="match status" value="1"/>
</dbReference>
<gene>
    <name evidence="5" type="ORF">MNBD_GAMMA02-221</name>
</gene>
<sequence>MNSGTDVIAKINIFVREQNVGTITFSKIDECLLEYDKMWKEKGFPLSPALPLSGQFAVDAEINFLKNLFPEGDALDELLKSKRISKTNVASILQTIGHDTAGALVFSHEKPDLNYSNTTQVTQAELITRLDSYNLRDMLFWHGKYRLSIAGVQNKLNVLIDRTGGMFLADGMLSSTHILKFPIVNSPLIAINEYFCMTLAKMVGLPVANVRLEKMGDHYVLIVTRFDRIYVKKRIKKAHTVDGCQVLNLPPAYKYEHNMGAGKDVEHIRDGAAFKGLFSFAKQCDIPGRTKLMILDWTIFNLIIGNSDAHGKNISFFVTRNSFLLAPFYDLVSVIFEALSIPKLETELAMAIGDNFNINKVTAYDLLCMCEENNIGFKLMKDRMYWMIHQTFDYLNTIDQRNMDFDKTVTNTIIQMKELIIERCKLIVDQLDEFDNVRESLF</sequence>
<dbReference type="NCBIfam" id="TIGR03071">
    <property type="entry name" value="couple_hipA"/>
    <property type="match status" value="1"/>
</dbReference>
<dbReference type="Pfam" id="PF13657">
    <property type="entry name" value="Couple_hipA"/>
    <property type="match status" value="1"/>
</dbReference>
<accession>A0A3B0W7R8</accession>
<feature type="domain" description="HipA-like C-terminal" evidence="3">
    <location>
        <begin position="147"/>
        <end position="355"/>
    </location>
</feature>
<evidence type="ECO:0000256" key="2">
    <source>
        <dbReference type="ARBA" id="ARBA00022777"/>
    </source>
</evidence>
<proteinExistence type="predicted"/>
<evidence type="ECO:0000259" key="4">
    <source>
        <dbReference type="Pfam" id="PF13657"/>
    </source>
</evidence>
<reference evidence="5" key="1">
    <citation type="submission" date="2018-06" db="EMBL/GenBank/DDBJ databases">
        <authorList>
            <person name="Zhirakovskaya E."/>
        </authorList>
    </citation>
    <scope>NUCLEOTIDE SEQUENCE</scope>
</reference>
<name>A0A3B0W7R8_9ZZZZ</name>
<dbReference type="Gene3D" id="1.10.1070.20">
    <property type="match status" value="1"/>
</dbReference>
<evidence type="ECO:0000313" key="5">
    <source>
        <dbReference type="EMBL" id="VAW46727.1"/>
    </source>
</evidence>
<dbReference type="AlphaFoldDB" id="A0A3B0W7R8"/>
<dbReference type="PANTHER" id="PTHR37419:SF1">
    <property type="entry name" value="SERINE_THREONINE-PROTEIN KINASE TOXIN HIPA"/>
    <property type="match status" value="1"/>
</dbReference>
<keyword evidence="2 5" id="KW-0418">Kinase</keyword>
<dbReference type="GO" id="GO:0005829">
    <property type="term" value="C:cytosol"/>
    <property type="evidence" value="ECO:0007669"/>
    <property type="project" value="TreeGrafter"/>
</dbReference>
<organism evidence="5">
    <name type="scientific">hydrothermal vent metagenome</name>
    <dbReference type="NCBI Taxonomy" id="652676"/>
    <lineage>
        <taxon>unclassified sequences</taxon>
        <taxon>metagenomes</taxon>
        <taxon>ecological metagenomes</taxon>
    </lineage>
</organism>
<protein>
    <submittedName>
        <fullName evidence="5">Toxin HigB / Protein kinase domain of HipA</fullName>
    </submittedName>
</protein>
<feature type="domain" description="HipA N-terminal subdomain 1" evidence="4">
    <location>
        <begin position="12"/>
        <end position="106"/>
    </location>
</feature>
<evidence type="ECO:0000259" key="3">
    <source>
        <dbReference type="Pfam" id="PF07804"/>
    </source>
</evidence>
<dbReference type="GO" id="GO:0004674">
    <property type="term" value="F:protein serine/threonine kinase activity"/>
    <property type="evidence" value="ECO:0007669"/>
    <property type="project" value="TreeGrafter"/>
</dbReference>
<dbReference type="InterPro" id="IPR052028">
    <property type="entry name" value="HipA_Ser/Thr_kinase"/>
</dbReference>
<dbReference type="EMBL" id="UOFA01000303">
    <property type="protein sequence ID" value="VAW46727.1"/>
    <property type="molecule type" value="Genomic_DNA"/>
</dbReference>
<dbReference type="InterPro" id="IPR017508">
    <property type="entry name" value="HipA_N1"/>
</dbReference>
<evidence type="ECO:0000256" key="1">
    <source>
        <dbReference type="ARBA" id="ARBA00022679"/>
    </source>
</evidence>
<dbReference type="Pfam" id="PF07804">
    <property type="entry name" value="HipA_C"/>
    <property type="match status" value="1"/>
</dbReference>
<keyword evidence="1" id="KW-0808">Transferase</keyword>